<dbReference type="AlphaFoldDB" id="A0A381WHN3"/>
<organism evidence="1">
    <name type="scientific">marine metagenome</name>
    <dbReference type="NCBI Taxonomy" id="408172"/>
    <lineage>
        <taxon>unclassified sequences</taxon>
        <taxon>metagenomes</taxon>
        <taxon>ecological metagenomes</taxon>
    </lineage>
</organism>
<feature type="non-terminal residue" evidence="1">
    <location>
        <position position="1"/>
    </location>
</feature>
<dbReference type="PANTHER" id="PTHR38765:SF1">
    <property type="entry name" value="DUF484 DOMAIN-CONTAINING PROTEIN"/>
    <property type="match status" value="1"/>
</dbReference>
<dbReference type="Pfam" id="PF04340">
    <property type="entry name" value="DUF484"/>
    <property type="match status" value="1"/>
</dbReference>
<dbReference type="EMBL" id="UINC01011846">
    <property type="protein sequence ID" value="SVA52026.1"/>
    <property type="molecule type" value="Genomic_DNA"/>
</dbReference>
<sequence>QAARSREGAVTIVKKALRTSFSADVAVLILFGDPRGNDNEDSRFLRVIERADVAIAPFKTFLEASVPRCGQIRDTQRDFLFGPEALEIGSAALVPLGPKCRVGFLAIGSRDADYFHPGKSMDFLSRLGDLVGCALHAD</sequence>
<dbReference type="Gene3D" id="3.30.450.40">
    <property type="match status" value="1"/>
</dbReference>
<accession>A0A381WHN3</accession>
<gene>
    <name evidence="1" type="ORF">METZ01_LOCUS104880</name>
</gene>
<reference evidence="1" key="1">
    <citation type="submission" date="2018-05" db="EMBL/GenBank/DDBJ databases">
        <authorList>
            <person name="Lanie J.A."/>
            <person name="Ng W.-L."/>
            <person name="Kazmierczak K.M."/>
            <person name="Andrzejewski T.M."/>
            <person name="Davidsen T.M."/>
            <person name="Wayne K.J."/>
            <person name="Tettelin H."/>
            <person name="Glass J.I."/>
            <person name="Rusch D."/>
            <person name="Podicherti R."/>
            <person name="Tsui H.-C.T."/>
            <person name="Winkler M.E."/>
        </authorList>
    </citation>
    <scope>NUCLEOTIDE SEQUENCE</scope>
</reference>
<proteinExistence type="predicted"/>
<dbReference type="InterPro" id="IPR007435">
    <property type="entry name" value="DUF484"/>
</dbReference>
<name>A0A381WHN3_9ZZZZ</name>
<dbReference type="InterPro" id="IPR029016">
    <property type="entry name" value="GAF-like_dom_sf"/>
</dbReference>
<evidence type="ECO:0000313" key="1">
    <source>
        <dbReference type="EMBL" id="SVA52026.1"/>
    </source>
</evidence>
<dbReference type="PANTHER" id="PTHR38765">
    <property type="entry name" value="DUF484 DOMAIN-CONTAINING PROTEIN"/>
    <property type="match status" value="1"/>
</dbReference>
<protein>
    <recommendedName>
        <fullName evidence="2">DUF484 family protein</fullName>
    </recommendedName>
</protein>
<evidence type="ECO:0008006" key="2">
    <source>
        <dbReference type="Google" id="ProtNLM"/>
    </source>
</evidence>